<dbReference type="AlphaFoldDB" id="A0A212LMG8"/>
<evidence type="ECO:0000313" key="1">
    <source>
        <dbReference type="EMBL" id="SCM78717.1"/>
    </source>
</evidence>
<gene>
    <name evidence="1" type="ORF">KL86SPO_20204</name>
</gene>
<proteinExistence type="predicted"/>
<protein>
    <submittedName>
        <fullName evidence="1">Uncharacterized protein</fullName>
    </submittedName>
</protein>
<reference evidence="1" key="1">
    <citation type="submission" date="2016-08" db="EMBL/GenBank/DDBJ databases">
        <authorList>
            <person name="Seilhamer J.J."/>
        </authorList>
    </citation>
    <scope>NUCLEOTIDE SEQUENCE</scope>
    <source>
        <strain evidence="1">86</strain>
    </source>
</reference>
<dbReference type="EMBL" id="FMJE01000002">
    <property type="protein sequence ID" value="SCM78717.1"/>
    <property type="molecule type" value="Genomic_DNA"/>
</dbReference>
<name>A0A212LMG8_9FIRM</name>
<sequence>MKRRKIETLTRALLDYGYHVRQVQHIVEEAGRNGRAEMMEDAIIEALEAYVKFAARCKQQGHNIC</sequence>
<dbReference type="RefSeq" id="WP_288183221.1">
    <property type="nucleotide sequence ID" value="NZ_LT608335.1"/>
</dbReference>
<accession>A0A212LMG8</accession>
<organism evidence="1">
    <name type="scientific">uncultured Sporomusa sp</name>
    <dbReference type="NCBI Taxonomy" id="307249"/>
    <lineage>
        <taxon>Bacteria</taxon>
        <taxon>Bacillati</taxon>
        <taxon>Bacillota</taxon>
        <taxon>Negativicutes</taxon>
        <taxon>Selenomonadales</taxon>
        <taxon>Sporomusaceae</taxon>
        <taxon>Sporomusa</taxon>
        <taxon>environmental samples</taxon>
    </lineage>
</organism>